<evidence type="ECO:0000313" key="4">
    <source>
        <dbReference type="Proteomes" id="UP000036923"/>
    </source>
</evidence>
<keyword evidence="1" id="KW-0732">Signal</keyword>
<dbReference type="SMART" id="SM01208">
    <property type="entry name" value="G5"/>
    <property type="match status" value="1"/>
</dbReference>
<feature type="domain" description="G5" evidence="2">
    <location>
        <begin position="1"/>
        <end position="74"/>
    </location>
</feature>
<dbReference type="EMBL" id="LGTC01000001">
    <property type="protein sequence ID" value="KNY27094.1"/>
    <property type="molecule type" value="Genomic_DNA"/>
</dbReference>
<dbReference type="Pfam" id="PF07501">
    <property type="entry name" value="G5"/>
    <property type="match status" value="1"/>
</dbReference>
<reference evidence="4" key="1">
    <citation type="submission" date="2015-07" db="EMBL/GenBank/DDBJ databases">
        <title>Near-Complete Genome Sequence of the Cellulolytic Bacterium Bacteroides (Pseudobacteroides) cellulosolvens ATCC 35603.</title>
        <authorList>
            <person name="Dassa B."/>
            <person name="Utturkar S.M."/>
            <person name="Klingeman D.M."/>
            <person name="Hurt R.A."/>
            <person name="Keller M."/>
            <person name="Xu J."/>
            <person name="Reddy Y.H.K."/>
            <person name="Borovok I."/>
            <person name="Grinberg I.R."/>
            <person name="Lamed R."/>
            <person name="Zhivin O."/>
            <person name="Bayer E.A."/>
            <person name="Brown S.D."/>
        </authorList>
    </citation>
    <scope>NUCLEOTIDE SEQUENCE [LARGE SCALE GENOMIC DNA]</scope>
    <source>
        <strain evidence="4">DSM 2933</strain>
    </source>
</reference>
<comment type="caution">
    <text evidence="3">The sequence shown here is derived from an EMBL/GenBank/DDBJ whole genome shotgun (WGS) entry which is preliminary data.</text>
</comment>
<gene>
    <name evidence="3" type="ORF">Bccel_2359</name>
</gene>
<dbReference type="InterPro" id="IPR011098">
    <property type="entry name" value="G5_dom"/>
</dbReference>
<name>A0A0L6JMV6_9FIRM</name>
<accession>A0A0L6JMV6</accession>
<sequence length="82" mass="8986">MKVDIEDRYPQAVINVEDESLEPGDKKIISSGKEGVLVKVSLQTEKEGIVVDKKVLYKQKYKPADSIVQIGGAGNNDNNSPK</sequence>
<organism evidence="3 4">
    <name type="scientific">Pseudobacteroides cellulosolvens ATCC 35603 = DSM 2933</name>
    <dbReference type="NCBI Taxonomy" id="398512"/>
    <lineage>
        <taxon>Bacteria</taxon>
        <taxon>Bacillati</taxon>
        <taxon>Bacillota</taxon>
        <taxon>Clostridia</taxon>
        <taxon>Eubacteriales</taxon>
        <taxon>Oscillospiraceae</taxon>
        <taxon>Pseudobacteroides</taxon>
    </lineage>
</organism>
<dbReference type="AlphaFoldDB" id="A0A0L6JMV6"/>
<evidence type="ECO:0000259" key="2">
    <source>
        <dbReference type="PROSITE" id="PS51109"/>
    </source>
</evidence>
<evidence type="ECO:0000313" key="3">
    <source>
        <dbReference type="EMBL" id="KNY27094.1"/>
    </source>
</evidence>
<protein>
    <submittedName>
        <fullName evidence="3">G5 domain protein</fullName>
    </submittedName>
</protein>
<dbReference type="PROSITE" id="PS51109">
    <property type="entry name" value="G5"/>
    <property type="match status" value="1"/>
</dbReference>
<dbReference type="Gene3D" id="2.20.230.10">
    <property type="entry name" value="Resuscitation-promoting factor rpfb"/>
    <property type="match status" value="1"/>
</dbReference>
<keyword evidence="4" id="KW-1185">Reference proteome</keyword>
<dbReference type="RefSeq" id="WP_050753384.1">
    <property type="nucleotide sequence ID" value="NZ_LGTC01000001.1"/>
</dbReference>
<evidence type="ECO:0000256" key="1">
    <source>
        <dbReference type="ARBA" id="ARBA00022729"/>
    </source>
</evidence>
<proteinExistence type="predicted"/>
<dbReference type="Proteomes" id="UP000036923">
    <property type="component" value="Unassembled WGS sequence"/>
</dbReference>